<dbReference type="PANTHER" id="PTHR45790:SF1">
    <property type="entry name" value="SIROHEME SYNTHASE"/>
    <property type="match status" value="1"/>
</dbReference>
<keyword evidence="4 15" id="KW-0489">Methyltransferase</keyword>
<dbReference type="InterPro" id="IPR050161">
    <property type="entry name" value="Siro_Cobalamin_biosynth"/>
</dbReference>
<dbReference type="Proteomes" id="UP000321525">
    <property type="component" value="Unassembled WGS sequence"/>
</dbReference>
<dbReference type="InterPro" id="IPR035996">
    <property type="entry name" value="4pyrrol_Methylase_sf"/>
</dbReference>
<dbReference type="NCBIfam" id="TIGR01469">
    <property type="entry name" value="cobA_cysG_Cterm"/>
    <property type="match status" value="1"/>
</dbReference>
<comment type="similarity">
    <text evidence="1">Belongs to the precorrin methyltransferase family.</text>
</comment>
<keyword evidence="3" id="KW-0169">Cobalamin biosynthesis</keyword>
<keyword evidence="16" id="KW-1185">Reference proteome</keyword>
<dbReference type="UniPathway" id="UPA00262">
    <property type="reaction ID" value="UER00211"/>
</dbReference>
<dbReference type="Proteomes" id="UP000321917">
    <property type="component" value="Unassembled WGS sequence"/>
</dbReference>
<dbReference type="EC" id="2.1.1.107" evidence="2"/>
<sequence length="268" mass="29339">MTLTIPDSPKNKQAFSCGEVALVGAGPGDPDLLTLQAFRFIKQAEVVIYDRLVSAEILALLPEDCQRIYVGKKQAEHRVPQDNINQLLVDYAKQNKKVLRLKGGDPFVFGRGGEEAQFSLKNGIACHIVPGMTAASACTSYVGIPLTHRQVAQSCTFITGNVQDNGELSLPWHTLNDNKQTVVFYMGIKSLPIISDQLIKAGRKASTPAALIYKGTNPEQQVYRGTLAGLNHLVELHDIKPPTLVIIGDVINTFDEKRLMNLGYLSPE</sequence>
<dbReference type="EMBL" id="VOLQ01000016">
    <property type="protein sequence ID" value="TWX67004.1"/>
    <property type="molecule type" value="Genomic_DNA"/>
</dbReference>
<dbReference type="RefSeq" id="WP_146800059.1">
    <property type="nucleotide sequence ID" value="NZ_VOLP01000018.1"/>
</dbReference>
<dbReference type="OrthoDB" id="9815856at2"/>
<keyword evidence="5 15" id="KW-0808">Transferase</keyword>
<proteinExistence type="inferred from homology"/>
<evidence type="ECO:0000256" key="5">
    <source>
        <dbReference type="ARBA" id="ARBA00022679"/>
    </source>
</evidence>
<dbReference type="GO" id="GO:0032259">
    <property type="term" value="P:methylation"/>
    <property type="evidence" value="ECO:0007669"/>
    <property type="project" value="UniProtKB-KW"/>
</dbReference>
<dbReference type="NCBIfam" id="NF004790">
    <property type="entry name" value="PRK06136.1"/>
    <property type="match status" value="1"/>
</dbReference>
<keyword evidence="10" id="KW-0511">Multifunctional enzyme</keyword>
<evidence type="ECO:0000256" key="1">
    <source>
        <dbReference type="ARBA" id="ARBA00005879"/>
    </source>
</evidence>
<comment type="pathway">
    <text evidence="11">Porphyrin-containing compound metabolism; siroheme biosynthesis; precorrin-2 from uroporphyrinogen III: step 1/1.</text>
</comment>
<keyword evidence="7" id="KW-0560">Oxidoreductase</keyword>
<dbReference type="SUPFAM" id="SSF53790">
    <property type="entry name" value="Tetrapyrrole methylase"/>
    <property type="match status" value="1"/>
</dbReference>
<evidence type="ECO:0000256" key="2">
    <source>
        <dbReference type="ARBA" id="ARBA00012162"/>
    </source>
</evidence>
<dbReference type="FunFam" id="3.30.950.10:FF:000001">
    <property type="entry name" value="Siroheme synthase"/>
    <property type="match status" value="1"/>
</dbReference>
<evidence type="ECO:0000256" key="3">
    <source>
        <dbReference type="ARBA" id="ARBA00022573"/>
    </source>
</evidence>
<dbReference type="GO" id="GO:0009236">
    <property type="term" value="P:cobalamin biosynthetic process"/>
    <property type="evidence" value="ECO:0007669"/>
    <property type="project" value="UniProtKB-KW"/>
</dbReference>
<protein>
    <recommendedName>
        <fullName evidence="2">uroporphyrinogen-III C-methyltransferase</fullName>
        <ecNumber evidence="2">2.1.1.107</ecNumber>
    </recommendedName>
</protein>
<organism evidence="15 17">
    <name type="scientific">Colwellia hornerae</name>
    <dbReference type="NCBI Taxonomy" id="89402"/>
    <lineage>
        <taxon>Bacteria</taxon>
        <taxon>Pseudomonadati</taxon>
        <taxon>Pseudomonadota</taxon>
        <taxon>Gammaproteobacteria</taxon>
        <taxon>Alteromonadales</taxon>
        <taxon>Colwelliaceae</taxon>
        <taxon>Colwellia</taxon>
    </lineage>
</organism>
<dbReference type="EMBL" id="VOLR01000019">
    <property type="protein sequence ID" value="TWX57501.1"/>
    <property type="molecule type" value="Genomic_DNA"/>
</dbReference>
<dbReference type="InterPro" id="IPR006366">
    <property type="entry name" value="CobA/CysG_C"/>
</dbReference>
<evidence type="ECO:0000256" key="10">
    <source>
        <dbReference type="ARBA" id="ARBA00023268"/>
    </source>
</evidence>
<evidence type="ECO:0000256" key="9">
    <source>
        <dbReference type="ARBA" id="ARBA00023244"/>
    </source>
</evidence>
<accession>A0A5C6QDD6</accession>
<dbReference type="InterPro" id="IPR014776">
    <property type="entry name" value="4pyrrole_Mease_sub2"/>
</dbReference>
<comment type="caution">
    <text evidence="15">The sequence shown here is derived from an EMBL/GenBank/DDBJ whole genome shotgun (WGS) entry which is preliminary data.</text>
</comment>
<feature type="domain" description="Tetrapyrrole methylase" evidence="13">
    <location>
        <begin position="20"/>
        <end position="229"/>
    </location>
</feature>
<evidence type="ECO:0000313" key="14">
    <source>
        <dbReference type="EMBL" id="TWX57501.1"/>
    </source>
</evidence>
<dbReference type="AlphaFoldDB" id="A0A5C6QDD6"/>
<comment type="pathway">
    <text evidence="12">Cofactor biosynthesis; adenosylcobalamin biosynthesis; precorrin-2 from uroporphyrinogen III: step 1/1.</text>
</comment>
<evidence type="ECO:0000256" key="7">
    <source>
        <dbReference type="ARBA" id="ARBA00023002"/>
    </source>
</evidence>
<dbReference type="InterPro" id="IPR014777">
    <property type="entry name" value="4pyrrole_Mease_sub1"/>
</dbReference>
<evidence type="ECO:0000313" key="17">
    <source>
        <dbReference type="Proteomes" id="UP000321917"/>
    </source>
</evidence>
<dbReference type="Gene3D" id="3.30.950.10">
    <property type="entry name" value="Methyltransferase, Cobalt-precorrin-4 Transmethylase, Domain 2"/>
    <property type="match status" value="1"/>
</dbReference>
<gene>
    <name evidence="15" type="primary">cobA</name>
    <name evidence="14" type="ORF">ESZ26_13820</name>
    <name evidence="15" type="ORF">ESZ27_09970</name>
</gene>
<dbReference type="GO" id="GO:0016829">
    <property type="term" value="F:lyase activity"/>
    <property type="evidence" value="ECO:0007669"/>
    <property type="project" value="UniProtKB-KW"/>
</dbReference>
<dbReference type="PROSITE" id="PS00839">
    <property type="entry name" value="SUMT_1"/>
    <property type="match status" value="1"/>
</dbReference>
<dbReference type="FunFam" id="3.40.1010.10:FF:000001">
    <property type="entry name" value="Siroheme synthase"/>
    <property type="match status" value="1"/>
</dbReference>
<evidence type="ECO:0000256" key="6">
    <source>
        <dbReference type="ARBA" id="ARBA00022691"/>
    </source>
</evidence>
<evidence type="ECO:0000256" key="8">
    <source>
        <dbReference type="ARBA" id="ARBA00023239"/>
    </source>
</evidence>
<evidence type="ECO:0000313" key="15">
    <source>
        <dbReference type="EMBL" id="TWX67004.1"/>
    </source>
</evidence>
<dbReference type="GO" id="GO:0004851">
    <property type="term" value="F:uroporphyrin-III C-methyltransferase activity"/>
    <property type="evidence" value="ECO:0007669"/>
    <property type="project" value="UniProtKB-EC"/>
</dbReference>
<dbReference type="GO" id="GO:0016491">
    <property type="term" value="F:oxidoreductase activity"/>
    <property type="evidence" value="ECO:0007669"/>
    <property type="project" value="UniProtKB-KW"/>
</dbReference>
<dbReference type="InterPro" id="IPR003043">
    <property type="entry name" value="Uropor_MeTrfase_CS"/>
</dbReference>
<keyword evidence="9" id="KW-0627">Porphyrin biosynthesis</keyword>
<dbReference type="PANTHER" id="PTHR45790">
    <property type="entry name" value="SIROHEME SYNTHASE-RELATED"/>
    <property type="match status" value="1"/>
</dbReference>
<name>A0A5C6QDD6_9GAMM</name>
<evidence type="ECO:0000313" key="16">
    <source>
        <dbReference type="Proteomes" id="UP000321525"/>
    </source>
</evidence>
<dbReference type="InterPro" id="IPR000878">
    <property type="entry name" value="4pyrrol_Mease"/>
</dbReference>
<evidence type="ECO:0000256" key="12">
    <source>
        <dbReference type="ARBA" id="ARBA00060548"/>
    </source>
</evidence>
<dbReference type="GO" id="GO:0019354">
    <property type="term" value="P:siroheme biosynthetic process"/>
    <property type="evidence" value="ECO:0007669"/>
    <property type="project" value="UniProtKB-UniPathway"/>
</dbReference>
<evidence type="ECO:0000256" key="4">
    <source>
        <dbReference type="ARBA" id="ARBA00022603"/>
    </source>
</evidence>
<dbReference type="Gene3D" id="3.40.1010.10">
    <property type="entry name" value="Cobalt-precorrin-4 Transmethylase, Domain 1"/>
    <property type="match status" value="1"/>
</dbReference>
<dbReference type="Pfam" id="PF00590">
    <property type="entry name" value="TP_methylase"/>
    <property type="match status" value="1"/>
</dbReference>
<evidence type="ECO:0000256" key="11">
    <source>
        <dbReference type="ARBA" id="ARBA00025705"/>
    </source>
</evidence>
<keyword evidence="6" id="KW-0949">S-adenosyl-L-methionine</keyword>
<evidence type="ECO:0000259" key="13">
    <source>
        <dbReference type="Pfam" id="PF00590"/>
    </source>
</evidence>
<reference evidence="15 17" key="1">
    <citation type="submission" date="2019-07" db="EMBL/GenBank/DDBJ databases">
        <title>Genomes of sea-ice associated Colwellia species.</title>
        <authorList>
            <person name="Bowman J.P."/>
        </authorList>
    </citation>
    <scope>NUCLEOTIDE SEQUENCE [LARGE SCALE GENOMIC DNA]</scope>
    <source>
        <strain evidence="14 16">ACAM 607</strain>
        <strain evidence="15 17">IC036</strain>
    </source>
</reference>
<keyword evidence="8" id="KW-0456">Lyase</keyword>
<dbReference type="CDD" id="cd11642">
    <property type="entry name" value="SUMT"/>
    <property type="match status" value="1"/>
</dbReference>